<proteinExistence type="predicted"/>
<dbReference type="SMART" id="SM00448">
    <property type="entry name" value="REC"/>
    <property type="match status" value="1"/>
</dbReference>
<evidence type="ECO:0000313" key="5">
    <source>
        <dbReference type="EMBL" id="MCZ0864176.1"/>
    </source>
</evidence>
<feature type="domain" description="Response regulatory" evidence="4">
    <location>
        <begin position="16"/>
        <end position="135"/>
    </location>
</feature>
<accession>A0A9J6RIU9</accession>
<dbReference type="RefSeq" id="WP_258330331.1">
    <property type="nucleotide sequence ID" value="NZ_JAPTGG010000002.1"/>
</dbReference>
<dbReference type="InterPro" id="IPR052048">
    <property type="entry name" value="ST_Response_Regulator"/>
</dbReference>
<keyword evidence="3" id="KW-0175">Coiled coil</keyword>
<dbReference type="Proteomes" id="UP001069090">
    <property type="component" value="Unassembled WGS sequence"/>
</dbReference>
<keyword evidence="1" id="KW-0597">Phosphoprotein</keyword>
<gene>
    <name evidence="5" type="ORF">O0V09_03130</name>
</gene>
<feature type="repeat" description="TPR" evidence="2">
    <location>
        <begin position="452"/>
        <end position="485"/>
    </location>
</feature>
<dbReference type="EMBL" id="JAPTGG010000002">
    <property type="protein sequence ID" value="MCZ0864176.1"/>
    <property type="molecule type" value="Genomic_DNA"/>
</dbReference>
<dbReference type="SUPFAM" id="SSF52172">
    <property type="entry name" value="CheY-like"/>
    <property type="match status" value="1"/>
</dbReference>
<dbReference type="AlphaFoldDB" id="A0A9J6RIU9"/>
<evidence type="ECO:0000256" key="1">
    <source>
        <dbReference type="PROSITE-ProRule" id="PRU00169"/>
    </source>
</evidence>
<dbReference type="InterPro" id="IPR011006">
    <property type="entry name" value="CheY-like_superfamily"/>
</dbReference>
<keyword evidence="6" id="KW-1185">Reference proteome</keyword>
<dbReference type="PANTHER" id="PTHR43228">
    <property type="entry name" value="TWO-COMPONENT RESPONSE REGULATOR"/>
    <property type="match status" value="1"/>
</dbReference>
<dbReference type="Pfam" id="PF00072">
    <property type="entry name" value="Response_reg"/>
    <property type="match status" value="1"/>
</dbReference>
<dbReference type="SMART" id="SM00028">
    <property type="entry name" value="TPR"/>
    <property type="match status" value="4"/>
</dbReference>
<dbReference type="SUPFAM" id="SSF48452">
    <property type="entry name" value="TPR-like"/>
    <property type="match status" value="1"/>
</dbReference>
<reference evidence="5 6" key="1">
    <citation type="submission" date="2022-12" db="EMBL/GenBank/DDBJ databases">
        <title>Dasania phycosphaerae sp. nov., isolated from particulate material of the south coast of Korea.</title>
        <authorList>
            <person name="Jiang Y."/>
        </authorList>
    </citation>
    <scope>NUCLEOTIDE SEQUENCE [LARGE SCALE GENOMIC DNA]</scope>
    <source>
        <strain evidence="5 6">GY-19</strain>
    </source>
</reference>
<name>A0A9J6RIU9_9GAMM</name>
<evidence type="ECO:0000256" key="2">
    <source>
        <dbReference type="PROSITE-ProRule" id="PRU00339"/>
    </source>
</evidence>
<dbReference type="Gene3D" id="3.40.50.2300">
    <property type="match status" value="1"/>
</dbReference>
<sequence length="547" mass="61959">MVSPQLALFKLFKQKTALIIDDYPDMRGSIRRMLVNFGVESIDTASNGDEAILKCDDNRYDIILADYNLGDGKSGQQILEEMRYKGTLKQTSLYMMITAETTKSMVFGALEYQPDDYLTKPFTQSVLQKRLGRMVLEKEALHEIYKAMDMLDFDLAIELCKNRIALHDKYESRCHRIMGSCFYKKHKYSQAKELYKNVLSERDVEWASIGLGKSLMALNELEEAEEIFGKLIDNGCQCLEIYDCMADIKVRKGEAEQAQLLLEKAAAISPNAILRQEKIAELAEANHDWASAEAAHKKVIRLGNNSVYETPEHHFNLARCISAELKHSKDKPAQRIKDAQEILRRARRKYKNHDNIHLQSDIIEAGVYADAGDEQKAKEKVAASQARIEQAENKSVQLSLDMAKTFKAIGDDKKSMELLTDLAKKYADDPDICMKIDAMSDEPITEHGKRKAIELNQTGKKLFGNKEFNKAIQLFSQALMHYPNNAGLNLNLMLALVKKMNVDGVSPKGISRGREAASKLEHLESDHVLYDRFQAVNAHLEKLAQNS</sequence>
<evidence type="ECO:0000259" key="4">
    <source>
        <dbReference type="PROSITE" id="PS50110"/>
    </source>
</evidence>
<dbReference type="CDD" id="cd17589">
    <property type="entry name" value="REC_TPR"/>
    <property type="match status" value="1"/>
</dbReference>
<dbReference type="Gene3D" id="1.25.40.10">
    <property type="entry name" value="Tetratricopeptide repeat domain"/>
    <property type="match status" value="3"/>
</dbReference>
<evidence type="ECO:0000256" key="3">
    <source>
        <dbReference type="SAM" id="Coils"/>
    </source>
</evidence>
<dbReference type="InterPro" id="IPR001789">
    <property type="entry name" value="Sig_transdc_resp-reg_receiver"/>
</dbReference>
<feature type="coiled-coil region" evidence="3">
    <location>
        <begin position="336"/>
        <end position="401"/>
    </location>
</feature>
<feature type="modified residue" description="4-aspartylphosphate" evidence="1">
    <location>
        <position position="66"/>
    </location>
</feature>
<dbReference type="InterPro" id="IPR019734">
    <property type="entry name" value="TPR_rpt"/>
</dbReference>
<dbReference type="PROSITE" id="PS50005">
    <property type="entry name" value="TPR"/>
    <property type="match status" value="1"/>
</dbReference>
<dbReference type="PROSITE" id="PS50110">
    <property type="entry name" value="RESPONSE_REGULATORY"/>
    <property type="match status" value="1"/>
</dbReference>
<dbReference type="PANTHER" id="PTHR43228:SF1">
    <property type="entry name" value="TWO-COMPONENT RESPONSE REGULATOR ARR22"/>
    <property type="match status" value="1"/>
</dbReference>
<evidence type="ECO:0000313" key="6">
    <source>
        <dbReference type="Proteomes" id="UP001069090"/>
    </source>
</evidence>
<comment type="caution">
    <text evidence="5">The sequence shown here is derived from an EMBL/GenBank/DDBJ whole genome shotgun (WGS) entry which is preliminary data.</text>
</comment>
<dbReference type="GO" id="GO:0000160">
    <property type="term" value="P:phosphorelay signal transduction system"/>
    <property type="evidence" value="ECO:0007669"/>
    <property type="project" value="InterPro"/>
</dbReference>
<organism evidence="5 6">
    <name type="scientific">Dasania phycosphaerae</name>
    <dbReference type="NCBI Taxonomy" id="2950436"/>
    <lineage>
        <taxon>Bacteria</taxon>
        <taxon>Pseudomonadati</taxon>
        <taxon>Pseudomonadota</taxon>
        <taxon>Gammaproteobacteria</taxon>
        <taxon>Cellvibrionales</taxon>
        <taxon>Spongiibacteraceae</taxon>
        <taxon>Dasania</taxon>
    </lineage>
</organism>
<keyword evidence="2" id="KW-0802">TPR repeat</keyword>
<dbReference type="InterPro" id="IPR011990">
    <property type="entry name" value="TPR-like_helical_dom_sf"/>
</dbReference>
<protein>
    <submittedName>
        <fullName evidence="5">Response regulator</fullName>
    </submittedName>
</protein>